<accession>A0A399EIM1</accession>
<evidence type="ECO:0000256" key="1">
    <source>
        <dbReference type="SAM" id="MobiDB-lite"/>
    </source>
</evidence>
<feature type="compositionally biased region" description="Basic and acidic residues" evidence="1">
    <location>
        <begin position="184"/>
        <end position="199"/>
    </location>
</feature>
<feature type="compositionally biased region" description="Low complexity" evidence="1">
    <location>
        <begin position="266"/>
        <end position="284"/>
    </location>
</feature>
<comment type="caution">
    <text evidence="2">The sequence shown here is derived from an EMBL/GenBank/DDBJ whole genome shotgun (WGS) entry which is preliminary data.</text>
</comment>
<dbReference type="AlphaFoldDB" id="A0A399EIM1"/>
<dbReference type="Proteomes" id="UP000265800">
    <property type="component" value="Unassembled WGS sequence"/>
</dbReference>
<feature type="compositionally biased region" description="Polar residues" evidence="1">
    <location>
        <begin position="285"/>
        <end position="299"/>
    </location>
</feature>
<evidence type="ECO:0000313" key="3">
    <source>
        <dbReference type="Proteomes" id="UP000265800"/>
    </source>
</evidence>
<feature type="compositionally biased region" description="Low complexity" evidence="1">
    <location>
        <begin position="238"/>
        <end position="259"/>
    </location>
</feature>
<feature type="compositionally biased region" description="Polar residues" evidence="1">
    <location>
        <begin position="225"/>
        <end position="237"/>
    </location>
</feature>
<proteinExistence type="predicted"/>
<feature type="compositionally biased region" description="Low complexity" evidence="1">
    <location>
        <begin position="307"/>
        <end position="358"/>
    </location>
</feature>
<feature type="compositionally biased region" description="Low complexity" evidence="1">
    <location>
        <begin position="131"/>
        <end position="166"/>
    </location>
</feature>
<gene>
    <name evidence="2" type="ORF">Mlute_02296</name>
</gene>
<protein>
    <submittedName>
        <fullName evidence="2">Uncharacterized protein</fullName>
    </submittedName>
</protein>
<name>A0A399EIM1_9DEIN</name>
<dbReference type="EMBL" id="QWKZ01000088">
    <property type="protein sequence ID" value="RIH83120.1"/>
    <property type="molecule type" value="Genomic_DNA"/>
</dbReference>
<feature type="compositionally biased region" description="Pro residues" evidence="1">
    <location>
        <begin position="402"/>
        <end position="415"/>
    </location>
</feature>
<reference evidence="2 3" key="1">
    <citation type="submission" date="2018-08" db="EMBL/GenBank/DDBJ databases">
        <title>Meiothermus luteus KCTC 52599 genome sequencing project.</title>
        <authorList>
            <person name="Da Costa M.S."/>
            <person name="Albuquerque L."/>
            <person name="Raposo P."/>
            <person name="Froufe H.J.C."/>
            <person name="Barroso C.S."/>
            <person name="Egas C."/>
        </authorList>
    </citation>
    <scope>NUCLEOTIDE SEQUENCE [LARGE SCALE GENOMIC DNA]</scope>
    <source>
        <strain evidence="2 3">KCTC 52599</strain>
    </source>
</reference>
<keyword evidence="3" id="KW-1185">Reference proteome</keyword>
<organism evidence="2 3">
    <name type="scientific">Meiothermus luteus</name>
    <dbReference type="NCBI Taxonomy" id="2026184"/>
    <lineage>
        <taxon>Bacteria</taxon>
        <taxon>Thermotogati</taxon>
        <taxon>Deinococcota</taxon>
        <taxon>Deinococci</taxon>
        <taxon>Thermales</taxon>
        <taxon>Thermaceae</taxon>
        <taxon>Meiothermus</taxon>
    </lineage>
</organism>
<sequence>MHRIWAARRAWRVRLGIAIGLALLLFPLALWAHPAWLLASLLGLLYPWRWEESRALAELDRRYGLAYRSALEAPAHHPWRSQLQTEAEASLQGARLPAFPWAAAALYLALVGMVWVLPPLHLPFALSPVVAPTPSSPATPASPQNDSPTNSAQPSPSPQPGQTLSPEDSPQSQQDPEAVNPSERPVDLRSQKAEDRADEAAGQEETQGAARSGSTGESPQGREQPVSSQNDQGSIPAQNTPTGQPQPDQTGQPQTGQPGQNPPTSQPGQAQPSQPGQAQPSQTGRSPSEQTPQGQSAPGSQGRELNPSAQPSQQPEPARLPQPGSAQPGQAQSGSQSGQTQASRDNQGQSAQGQGQPGTREEGGAGVQGRPARPLQAPPGSAQRPAGEAPFGRGEGRQGRPMPLPSPWQAGPPPENVQRQAEKYLESEPLPPEVREVVRRYFELPQR</sequence>
<feature type="region of interest" description="Disordered" evidence="1">
    <location>
        <begin position="131"/>
        <end position="430"/>
    </location>
</feature>
<evidence type="ECO:0000313" key="2">
    <source>
        <dbReference type="EMBL" id="RIH83120.1"/>
    </source>
</evidence>